<dbReference type="PROSITE" id="PS00439">
    <property type="entry name" value="ACYLTRANSF_C_1"/>
    <property type="match status" value="1"/>
</dbReference>
<dbReference type="InterPro" id="IPR042572">
    <property type="entry name" value="Carn_acyl_trans_N"/>
</dbReference>
<evidence type="ECO:0000256" key="1">
    <source>
        <dbReference type="ARBA" id="ARBA00005005"/>
    </source>
</evidence>
<proteinExistence type="predicted"/>
<dbReference type="Proteomes" id="UP000233020">
    <property type="component" value="Unplaced"/>
</dbReference>
<dbReference type="GeneTree" id="ENSGT01150000286917"/>
<dbReference type="GO" id="GO:0019254">
    <property type="term" value="P:carnitine metabolic process, CoA-linked"/>
    <property type="evidence" value="ECO:0007669"/>
    <property type="project" value="TreeGrafter"/>
</dbReference>
<organism evidence="5 6">
    <name type="scientific">Aotus nancymaae</name>
    <name type="common">Ma's night monkey</name>
    <dbReference type="NCBI Taxonomy" id="37293"/>
    <lineage>
        <taxon>Eukaryota</taxon>
        <taxon>Metazoa</taxon>
        <taxon>Chordata</taxon>
        <taxon>Craniata</taxon>
        <taxon>Vertebrata</taxon>
        <taxon>Euteleostomi</taxon>
        <taxon>Mammalia</taxon>
        <taxon>Eutheria</taxon>
        <taxon>Euarchontoglires</taxon>
        <taxon>Primates</taxon>
        <taxon>Haplorrhini</taxon>
        <taxon>Platyrrhini</taxon>
        <taxon>Aotidae</taxon>
        <taxon>Aotus</taxon>
    </lineage>
</organism>
<feature type="domain" description="Choline/carnitine acyltransferase" evidence="4">
    <location>
        <begin position="38"/>
        <end position="100"/>
    </location>
</feature>
<name>A0A2K5F2E2_AOTNA</name>
<dbReference type="SUPFAM" id="SSF52777">
    <property type="entry name" value="CoA-dependent acyltransferases"/>
    <property type="match status" value="1"/>
</dbReference>
<keyword evidence="2" id="KW-0012">Acyltransferase</keyword>
<dbReference type="Ensembl" id="ENSANAT00000057694.1">
    <property type="protein sequence ID" value="ENSANAP00000039593.1"/>
    <property type="gene ID" value="ENSANAG00000037185.1"/>
</dbReference>
<keyword evidence="2" id="KW-0808">Transferase</keyword>
<dbReference type="PANTHER" id="PTHR22589">
    <property type="entry name" value="CARNITINE O-ACYLTRANSFERASE"/>
    <property type="match status" value="1"/>
</dbReference>
<evidence type="ECO:0000256" key="2">
    <source>
        <dbReference type="ARBA" id="ARBA00023315"/>
    </source>
</evidence>
<comment type="pathway">
    <text evidence="1">Lipid metabolism; fatty acid beta-oxidation.</text>
</comment>
<dbReference type="UniPathway" id="UPA00659"/>
<dbReference type="InterPro" id="IPR039551">
    <property type="entry name" value="Cho/carn_acyl_trans"/>
</dbReference>
<dbReference type="GO" id="GO:0006635">
    <property type="term" value="P:fatty acid beta-oxidation"/>
    <property type="evidence" value="ECO:0007669"/>
    <property type="project" value="UniProtKB-UniPathway"/>
</dbReference>
<dbReference type="GO" id="GO:0004092">
    <property type="term" value="F:carnitine O-acetyltransferase activity"/>
    <property type="evidence" value="ECO:0007669"/>
    <property type="project" value="TreeGrafter"/>
</dbReference>
<evidence type="ECO:0000256" key="3">
    <source>
        <dbReference type="ARBA" id="ARBA00048999"/>
    </source>
</evidence>
<sequence>MLAFAARTVVRPLGFLKPSSLMKASGRFKAHQDALPRLPVPPLQQSLDHYLKALQPIVSEEEWTHTKQLVDEFQASGGVGERLQKGLERRARKTENWVSEGTLTVTCCWLCACSSPVPTALAWPLICCPQFREHILCTYLAGCWVSKKDTVTSPLELTFK</sequence>
<dbReference type="GO" id="GO:0005777">
    <property type="term" value="C:peroxisome"/>
    <property type="evidence" value="ECO:0007669"/>
    <property type="project" value="TreeGrafter"/>
</dbReference>
<reference evidence="5" key="1">
    <citation type="submission" date="2025-08" db="UniProtKB">
        <authorList>
            <consortium name="Ensembl"/>
        </authorList>
    </citation>
    <scope>IDENTIFICATION</scope>
</reference>
<comment type="catalytic activity">
    <reaction evidence="3">
        <text>4,8-dimethylnonanoyl-CoA + (R)-carnitine = O-4,8-dimethylnonanoyl-(R)-carnitine + CoA</text>
        <dbReference type="Rhea" id="RHEA:44860"/>
        <dbReference type="ChEBI" id="CHEBI:16347"/>
        <dbReference type="ChEBI" id="CHEBI:57287"/>
        <dbReference type="ChEBI" id="CHEBI:77061"/>
        <dbReference type="ChEBI" id="CHEBI:84654"/>
    </reaction>
</comment>
<evidence type="ECO:0000313" key="5">
    <source>
        <dbReference type="Ensembl" id="ENSANAP00000039593.1"/>
    </source>
</evidence>
<reference evidence="5" key="2">
    <citation type="submission" date="2025-09" db="UniProtKB">
        <authorList>
            <consortium name="Ensembl"/>
        </authorList>
    </citation>
    <scope>IDENTIFICATION</scope>
</reference>
<protein>
    <submittedName>
        <fullName evidence="5">Carnitine O-acetyltransferase</fullName>
    </submittedName>
</protein>
<dbReference type="Gene3D" id="1.10.275.20">
    <property type="entry name" value="Choline/Carnitine o-acyltransferase"/>
    <property type="match status" value="1"/>
</dbReference>
<dbReference type="Pfam" id="PF00755">
    <property type="entry name" value="Carn_acyltransf"/>
    <property type="match status" value="1"/>
</dbReference>
<evidence type="ECO:0000259" key="4">
    <source>
        <dbReference type="Pfam" id="PF00755"/>
    </source>
</evidence>
<dbReference type="AlphaFoldDB" id="A0A2K5F2E2"/>
<dbReference type="PANTHER" id="PTHR22589:SF50">
    <property type="entry name" value="CARNITINE O-ACETYLTRANSFERASE"/>
    <property type="match status" value="1"/>
</dbReference>
<accession>A0A2K5F2E2</accession>
<keyword evidence="6" id="KW-1185">Reference proteome</keyword>
<gene>
    <name evidence="5" type="primary">CRAT</name>
</gene>
<dbReference type="InterPro" id="IPR000542">
    <property type="entry name" value="Carn_acyl_trans"/>
</dbReference>
<evidence type="ECO:0000313" key="6">
    <source>
        <dbReference type="Proteomes" id="UP000233020"/>
    </source>
</evidence>